<evidence type="ECO:0000256" key="4">
    <source>
        <dbReference type="ARBA" id="ARBA00023136"/>
    </source>
</evidence>
<feature type="domain" description="SusD-like N-terminal" evidence="7">
    <location>
        <begin position="47"/>
        <end position="215"/>
    </location>
</feature>
<protein>
    <submittedName>
        <fullName evidence="8">RagB/SusD family nutrient uptake outer membrane protein</fullName>
    </submittedName>
</protein>
<dbReference type="Proteomes" id="UP000434850">
    <property type="component" value="Unassembled WGS sequence"/>
</dbReference>
<organism evidence="8 9">
    <name type="scientific">Mucilaginibacter aquatilis</name>
    <dbReference type="NCBI Taxonomy" id="1517760"/>
    <lineage>
        <taxon>Bacteria</taxon>
        <taxon>Pseudomonadati</taxon>
        <taxon>Bacteroidota</taxon>
        <taxon>Sphingobacteriia</taxon>
        <taxon>Sphingobacteriales</taxon>
        <taxon>Sphingobacteriaceae</taxon>
        <taxon>Mucilaginibacter</taxon>
    </lineage>
</organism>
<gene>
    <name evidence="8" type="ORF">GO816_16945</name>
</gene>
<keyword evidence="4" id="KW-0472">Membrane</keyword>
<dbReference type="RefSeq" id="WP_157543137.1">
    <property type="nucleotide sequence ID" value="NZ_WQLA01000007.1"/>
</dbReference>
<dbReference type="GO" id="GO:0009279">
    <property type="term" value="C:cell outer membrane"/>
    <property type="evidence" value="ECO:0007669"/>
    <property type="project" value="UniProtKB-SubCell"/>
</dbReference>
<evidence type="ECO:0000256" key="5">
    <source>
        <dbReference type="ARBA" id="ARBA00023237"/>
    </source>
</evidence>
<comment type="caution">
    <text evidence="8">The sequence shown here is derived from an EMBL/GenBank/DDBJ whole genome shotgun (WGS) entry which is preliminary data.</text>
</comment>
<feature type="domain" description="RagB/SusD" evidence="6">
    <location>
        <begin position="288"/>
        <end position="540"/>
    </location>
</feature>
<evidence type="ECO:0000256" key="1">
    <source>
        <dbReference type="ARBA" id="ARBA00004442"/>
    </source>
</evidence>
<evidence type="ECO:0000256" key="2">
    <source>
        <dbReference type="ARBA" id="ARBA00006275"/>
    </source>
</evidence>
<accession>A0A6I4IC50</accession>
<dbReference type="Pfam" id="PF07980">
    <property type="entry name" value="SusD_RagB"/>
    <property type="match status" value="1"/>
</dbReference>
<keyword evidence="5" id="KW-0998">Cell outer membrane</keyword>
<evidence type="ECO:0000313" key="8">
    <source>
        <dbReference type="EMBL" id="MVN92825.1"/>
    </source>
</evidence>
<dbReference type="PROSITE" id="PS51257">
    <property type="entry name" value="PROKAR_LIPOPROTEIN"/>
    <property type="match status" value="1"/>
</dbReference>
<keyword evidence="9" id="KW-1185">Reference proteome</keyword>
<comment type="similarity">
    <text evidence="2">Belongs to the SusD family.</text>
</comment>
<dbReference type="InterPro" id="IPR011990">
    <property type="entry name" value="TPR-like_helical_dom_sf"/>
</dbReference>
<evidence type="ECO:0000259" key="6">
    <source>
        <dbReference type="Pfam" id="PF07980"/>
    </source>
</evidence>
<evidence type="ECO:0000259" key="7">
    <source>
        <dbReference type="Pfam" id="PF14322"/>
    </source>
</evidence>
<dbReference type="AlphaFoldDB" id="A0A6I4IC50"/>
<dbReference type="InterPro" id="IPR033985">
    <property type="entry name" value="SusD-like_N"/>
</dbReference>
<evidence type="ECO:0000256" key="3">
    <source>
        <dbReference type="ARBA" id="ARBA00022729"/>
    </source>
</evidence>
<dbReference type="SUPFAM" id="SSF48452">
    <property type="entry name" value="TPR-like"/>
    <property type="match status" value="1"/>
</dbReference>
<name>A0A6I4IC50_9SPHI</name>
<keyword evidence="3" id="KW-0732">Signal</keyword>
<comment type="subcellular location">
    <subcellularLocation>
        <location evidence="1">Cell outer membrane</location>
    </subcellularLocation>
</comment>
<dbReference type="InterPro" id="IPR012944">
    <property type="entry name" value="SusD_RagB_dom"/>
</dbReference>
<reference evidence="8 9" key="1">
    <citation type="submission" date="2019-12" db="EMBL/GenBank/DDBJ databases">
        <title>Mucilaginibacter sp. HME9299 genome sequencing and assembly.</title>
        <authorList>
            <person name="Kang H."/>
            <person name="Kim H."/>
            <person name="Joh K."/>
        </authorList>
    </citation>
    <scope>NUCLEOTIDE SEQUENCE [LARGE SCALE GENOMIC DNA]</scope>
    <source>
        <strain evidence="8 9">HME9299</strain>
    </source>
</reference>
<dbReference type="Pfam" id="PF14322">
    <property type="entry name" value="SusD-like_3"/>
    <property type="match status" value="1"/>
</dbReference>
<proteinExistence type="inferred from homology"/>
<sequence>MRNIKSKGLILVLLILGVSCKKLDLAPVDRFTDLNYWTTTEKAKTVLNTAYSQMFNNNYFFYNEALSDNAYNSRGDNEGVATIAAGNQDPSLGRFNGEWDNHYSCIKTCNVFLENVDKVANMDPALRERMKSEIRFIRAFQYFQLYTWFGDVPLFEKDITIDEAKTISRSPRAQVVDFVLKELDAATAVLPLNTAYAAADKGRITKGAAIALKTRALLYEGRWQDVVTGCEQLMSGANGSYSLFSSYEGLFLPQNEYNSEVILDMQYVPLLRTYNNFFDFAPISVGARLNNFAPTQELVDSYLMTNGLAINQAGSGYDENNPYVNRDPRLTATIVYHNYQWKKPDGTTKTIYTKPGTDPDQSRVDEYAPGSVSSSTGYYLRKYYDPTSAANFQSGLNLILIRYADVLLMYAEAKNELGQMTNDVWDRTIRALRSRAGFTSATALNYNAAAGQDGLRSIIRNERRTELAMEGLRIFDIRRWRTAETVLNGWAHGAKFGPPSIDNGYIRANQRVFDPARHYLWPIPREERNLNPNLTQNPGW</sequence>
<dbReference type="Gene3D" id="1.25.40.390">
    <property type="match status" value="1"/>
</dbReference>
<dbReference type="OrthoDB" id="5694214at2"/>
<evidence type="ECO:0000313" key="9">
    <source>
        <dbReference type="Proteomes" id="UP000434850"/>
    </source>
</evidence>
<dbReference type="EMBL" id="WQLA01000007">
    <property type="protein sequence ID" value="MVN92825.1"/>
    <property type="molecule type" value="Genomic_DNA"/>
</dbReference>